<dbReference type="PANTHER" id="PTHR31658">
    <property type="entry name" value="CONSERVED OLIGOMERIC GOLGI COMPLEX SUBUNIT 1"/>
    <property type="match status" value="1"/>
</dbReference>
<dbReference type="GO" id="GO:0017119">
    <property type="term" value="C:Golgi transport complex"/>
    <property type="evidence" value="ECO:0007669"/>
    <property type="project" value="InterPro"/>
</dbReference>
<keyword evidence="4" id="KW-0813">Transport</keyword>
<accession>A0A397V1B6</accession>
<dbReference type="GO" id="GO:0006891">
    <property type="term" value="P:intra-Golgi vesicle-mediated transport"/>
    <property type="evidence" value="ECO:0007669"/>
    <property type="project" value="InterPro"/>
</dbReference>
<organism evidence="8 9">
    <name type="scientific">Gigaspora rosea</name>
    <dbReference type="NCBI Taxonomy" id="44941"/>
    <lineage>
        <taxon>Eukaryota</taxon>
        <taxon>Fungi</taxon>
        <taxon>Fungi incertae sedis</taxon>
        <taxon>Mucoromycota</taxon>
        <taxon>Glomeromycotina</taxon>
        <taxon>Glomeromycetes</taxon>
        <taxon>Diversisporales</taxon>
        <taxon>Gigasporaceae</taxon>
        <taxon>Gigaspora</taxon>
    </lineage>
</organism>
<proteinExistence type="inferred from homology"/>
<evidence type="ECO:0000256" key="5">
    <source>
        <dbReference type="ARBA" id="ARBA00022927"/>
    </source>
</evidence>
<comment type="caution">
    <text evidence="8">The sequence shown here is derived from an EMBL/GenBank/DDBJ whole genome shotgun (WGS) entry which is preliminary data.</text>
</comment>
<dbReference type="Proteomes" id="UP000266673">
    <property type="component" value="Unassembled WGS sequence"/>
</dbReference>
<keyword evidence="9" id="KW-1185">Reference proteome</keyword>
<dbReference type="GO" id="GO:0015031">
    <property type="term" value="P:protein transport"/>
    <property type="evidence" value="ECO:0007669"/>
    <property type="project" value="UniProtKB-KW"/>
</dbReference>
<evidence type="ECO:0000256" key="1">
    <source>
        <dbReference type="ARBA" id="ARBA00004395"/>
    </source>
</evidence>
<dbReference type="PANTHER" id="PTHR31658:SF0">
    <property type="entry name" value="CONSERVED OLIGOMERIC GOLGI COMPLEX SUBUNIT 1"/>
    <property type="match status" value="1"/>
</dbReference>
<keyword evidence="5" id="KW-0653">Protein transport</keyword>
<dbReference type="OrthoDB" id="46189at2759"/>
<sequence length="961" mass="111094">MPSTELTNYSFHAEYNSSTSADELFVKHSIPELRALEKRTRSDIEKKKQELRLMVGERYRDLIDAADSIVNMRHCALSIQEELHHMQDSCDVNALKSTVRAQINEDKKGTKDEKKHHLYSSAAQIKLLVDVPEQVNNNLKIIWRSLESHKYLNASRLYLIAKLVYKNLQAHNEDAPFNVSVTFPVVQRQWDAVSHFKAQILQKATLYLKVIEQSEQSLAETLCAIMLLDDVTKKDVFRKCLDMRTSALIQILEKSEAKDTKSMVEQFREMIRLIRGTVYHVGSVFISAVNEQSLYESYLHQLQQGFTVYEDSAQPSPVLMSPRDSKASLTRLYSPSTNIHLLVRYLPESIQTFTPFLHLSGTRGQLTQEDITTRMNLWVDQIVEQFHEKLNALLSKITCAKELHELRKIIWEFLKEDELVKEENQSSVKRFPSKVHRTSLGFELNIQKTALSWFLTCHLVFHKSFSIWNDLLRNGFNKRFKDIIRSSFSELSNQPEKLLKNRLYKLEDSNNEERHLGNFIWAHGSTFFNSKPHDNTASVFKNRIELLVSGQTSLVNDAKIAFDKNLKDIKDDMEPVFTLSGNGRTNDLFLDEFATGELFNANSDTEDLSTFFQETIVSSVTSYRDQLYSLLEEVDTSDKNEDSQVIAVNNAKRLLIGRIASTIAYESTELPILLQLVFVKEKKVNQFSSRLSSSLLDSRLVNLRQTLMDVYFPAHQPWIKWITHNVQVTISEMLSNTHWDETNVQTLVWEEVTIQDPIQGQEGNKMKLPSQPSTTIMNCLFNACQEINRVGSPTLHENVIKDLYTQIFLKILDLYTQFVSDTAQFTNVSEQSAIQLLYDIKFFKKIFECYWSPSMVDVEDDIQTYKQREQMINQILEAIRPKIDPIDFEIFKPFLDKNVERHYTRSSIMLGLLIQLNPKITDIRRKGVALQDYHNILAVAPQAARFTLLPISHKVGQKNRS</sequence>
<dbReference type="Pfam" id="PF08700">
    <property type="entry name" value="VPS51_Exo84_N"/>
    <property type="match status" value="1"/>
</dbReference>
<gene>
    <name evidence="8" type="ORF">C2G38_2191637</name>
</gene>
<evidence type="ECO:0000256" key="6">
    <source>
        <dbReference type="ARBA" id="ARBA00023034"/>
    </source>
</evidence>
<dbReference type="InterPro" id="IPR033370">
    <property type="entry name" value="COG1"/>
</dbReference>
<dbReference type="GO" id="GO:0000139">
    <property type="term" value="C:Golgi membrane"/>
    <property type="evidence" value="ECO:0007669"/>
    <property type="project" value="UniProtKB-SubCell"/>
</dbReference>
<keyword evidence="7" id="KW-0472">Membrane</keyword>
<comment type="subcellular location">
    <subcellularLocation>
        <location evidence="1">Golgi apparatus membrane</location>
        <topology evidence="1">Peripheral membrane protein</topology>
    </subcellularLocation>
</comment>
<comment type="similarity">
    <text evidence="2">Belongs to the COG1 family.</text>
</comment>
<evidence type="ECO:0000313" key="8">
    <source>
        <dbReference type="EMBL" id="RIB15782.1"/>
    </source>
</evidence>
<dbReference type="AlphaFoldDB" id="A0A397V1B6"/>
<reference evidence="8 9" key="1">
    <citation type="submission" date="2018-06" db="EMBL/GenBank/DDBJ databases">
        <title>Comparative genomics reveals the genomic features of Rhizophagus irregularis, R. cerebriforme, R. diaphanum and Gigaspora rosea, and their symbiotic lifestyle signature.</title>
        <authorList>
            <person name="Morin E."/>
            <person name="San Clemente H."/>
            <person name="Chen E.C.H."/>
            <person name="De La Providencia I."/>
            <person name="Hainaut M."/>
            <person name="Kuo A."/>
            <person name="Kohler A."/>
            <person name="Murat C."/>
            <person name="Tang N."/>
            <person name="Roy S."/>
            <person name="Loubradou J."/>
            <person name="Henrissat B."/>
            <person name="Grigoriev I.V."/>
            <person name="Corradi N."/>
            <person name="Roux C."/>
            <person name="Martin F.M."/>
        </authorList>
    </citation>
    <scope>NUCLEOTIDE SEQUENCE [LARGE SCALE GENOMIC DNA]</scope>
    <source>
        <strain evidence="8 9">DAOM 194757</strain>
    </source>
</reference>
<evidence type="ECO:0000256" key="4">
    <source>
        <dbReference type="ARBA" id="ARBA00022448"/>
    </source>
</evidence>
<evidence type="ECO:0000256" key="3">
    <source>
        <dbReference type="ARBA" id="ARBA00020978"/>
    </source>
</evidence>
<dbReference type="EMBL" id="QKWP01000722">
    <property type="protein sequence ID" value="RIB15782.1"/>
    <property type="molecule type" value="Genomic_DNA"/>
</dbReference>
<evidence type="ECO:0000256" key="7">
    <source>
        <dbReference type="ARBA" id="ARBA00023136"/>
    </source>
</evidence>
<evidence type="ECO:0000256" key="2">
    <source>
        <dbReference type="ARBA" id="ARBA00006653"/>
    </source>
</evidence>
<dbReference type="STRING" id="44941.A0A397V1B6"/>
<protein>
    <recommendedName>
        <fullName evidence="3">Conserved oligomeric Golgi complex subunit 1</fullName>
    </recommendedName>
</protein>
<name>A0A397V1B6_9GLOM</name>
<keyword evidence="6" id="KW-0333">Golgi apparatus</keyword>
<evidence type="ECO:0000313" key="9">
    <source>
        <dbReference type="Proteomes" id="UP000266673"/>
    </source>
</evidence>